<name>A0AAV1CW48_OLDCO</name>
<evidence type="ECO:0000256" key="4">
    <source>
        <dbReference type="ARBA" id="ARBA00023016"/>
    </source>
</evidence>
<dbReference type="FunFam" id="3.30.420.40:FF:000545">
    <property type="entry name" value="Endoplasmic reticulum chaperone BiP"/>
    <property type="match status" value="1"/>
</dbReference>
<dbReference type="PRINTS" id="PR00301">
    <property type="entry name" value="HEATSHOCK70"/>
</dbReference>
<keyword evidence="3" id="KW-0067">ATP-binding</keyword>
<dbReference type="PANTHER" id="PTHR19375">
    <property type="entry name" value="HEAT SHOCK PROTEIN 70KDA"/>
    <property type="match status" value="1"/>
</dbReference>
<dbReference type="GO" id="GO:0005524">
    <property type="term" value="F:ATP binding"/>
    <property type="evidence" value="ECO:0007669"/>
    <property type="project" value="UniProtKB-KW"/>
</dbReference>
<dbReference type="EMBL" id="OX459120">
    <property type="protein sequence ID" value="CAI9098743.1"/>
    <property type="molecule type" value="Genomic_DNA"/>
</dbReference>
<keyword evidence="4" id="KW-0346">Stress response</keyword>
<gene>
    <name evidence="7" type="ORF">OLC1_LOCUS8890</name>
</gene>
<dbReference type="FunFam" id="3.90.640.10:FF:000002">
    <property type="entry name" value="Heat shock 70 kDa"/>
    <property type="match status" value="1"/>
</dbReference>
<evidence type="ECO:0000256" key="1">
    <source>
        <dbReference type="ARBA" id="ARBA00007381"/>
    </source>
</evidence>
<dbReference type="InterPro" id="IPR029048">
    <property type="entry name" value="HSP70_C_sf"/>
</dbReference>
<feature type="region of interest" description="Disordered" evidence="6">
    <location>
        <begin position="444"/>
        <end position="475"/>
    </location>
</feature>
<keyword evidence="8" id="KW-1185">Reference proteome</keyword>
<evidence type="ECO:0000313" key="7">
    <source>
        <dbReference type="EMBL" id="CAI9098743.1"/>
    </source>
</evidence>
<dbReference type="SUPFAM" id="SSF100920">
    <property type="entry name" value="Heat shock protein 70kD (HSP70), peptide-binding domain"/>
    <property type="match status" value="1"/>
</dbReference>
<dbReference type="SUPFAM" id="SSF53067">
    <property type="entry name" value="Actin-like ATPase domain"/>
    <property type="match status" value="2"/>
</dbReference>
<evidence type="ECO:0000256" key="2">
    <source>
        <dbReference type="ARBA" id="ARBA00022741"/>
    </source>
</evidence>
<sequence>MVLTKMKEIAEANFGSTVKDAGVTVPAYFNDSQRQATKDAGTIFGLIVMRIINEPTATAIAYGLDNKGSGNGEKNVLIFYLGGGTFNESLLSIEEGIFEEFKRKNQKDTSGNPRSPRRLRTACERAKRTLSSTAQTTIEIDSLYEGIDFYTSITRARFVPRVAATCNLCVLCVAAGFVSMTTVQEERLRSISSAPSAEPVADALSFAIQSSRLPSRSRVPDKPETSKVNSLVIFSHCNKPGHLVSSCFDLIGYPEWWGMNRVGLGRSVGRSSSGRGRSNRVASGFGAPGSISAGSSGGGRGSTQGRGSGAASTQVYEGERSRTSANNLLGKFELSGIPPAPRGRLTKEEIENLVKEAEKYKAEDEEHMKKVVAKNTLENYAYNMRSTIKEEKISSKIGEEDKKKIEDTNESVIQWLERNQLAEAEEFDDKLKELESICNPIITRMYTGDDGPEIPSAGGRSGGYGGADPIIEEVD</sequence>
<dbReference type="Gene3D" id="1.20.1270.10">
    <property type="match status" value="1"/>
</dbReference>
<dbReference type="FunFam" id="1.20.1270.10:FF:000016">
    <property type="entry name" value="Heat shock protein 70"/>
    <property type="match status" value="1"/>
</dbReference>
<reference evidence="7" key="1">
    <citation type="submission" date="2023-03" db="EMBL/GenBank/DDBJ databases">
        <authorList>
            <person name="Julca I."/>
        </authorList>
    </citation>
    <scope>NUCLEOTIDE SEQUENCE</scope>
</reference>
<feature type="region of interest" description="Disordered" evidence="6">
    <location>
        <begin position="267"/>
        <end position="321"/>
    </location>
</feature>
<feature type="compositionally biased region" description="Low complexity" evidence="6">
    <location>
        <begin position="267"/>
        <end position="294"/>
    </location>
</feature>
<dbReference type="InterPro" id="IPR029047">
    <property type="entry name" value="HSP70_peptide-bd_sf"/>
</dbReference>
<dbReference type="Gene3D" id="3.30.420.40">
    <property type="match status" value="1"/>
</dbReference>
<evidence type="ECO:0000256" key="6">
    <source>
        <dbReference type="SAM" id="MobiDB-lite"/>
    </source>
</evidence>
<dbReference type="Pfam" id="PF00012">
    <property type="entry name" value="HSP70"/>
    <property type="match status" value="3"/>
</dbReference>
<dbReference type="Proteomes" id="UP001161247">
    <property type="component" value="Chromosome 3"/>
</dbReference>
<feature type="coiled-coil region" evidence="5">
    <location>
        <begin position="343"/>
        <end position="370"/>
    </location>
</feature>
<dbReference type="InterPro" id="IPR043129">
    <property type="entry name" value="ATPase_NBD"/>
</dbReference>
<proteinExistence type="inferred from homology"/>
<keyword evidence="2" id="KW-0547">Nucleotide-binding</keyword>
<keyword evidence="5" id="KW-0175">Coiled coil</keyword>
<evidence type="ECO:0000256" key="5">
    <source>
        <dbReference type="SAM" id="Coils"/>
    </source>
</evidence>
<dbReference type="Gene3D" id="2.60.34.10">
    <property type="entry name" value="Substrate Binding Domain Of DNAk, Chain A, domain 1"/>
    <property type="match status" value="1"/>
</dbReference>
<dbReference type="GO" id="GO:0140662">
    <property type="term" value="F:ATP-dependent protein folding chaperone"/>
    <property type="evidence" value="ECO:0007669"/>
    <property type="project" value="InterPro"/>
</dbReference>
<accession>A0AAV1CW48</accession>
<dbReference type="SUPFAM" id="SSF100934">
    <property type="entry name" value="Heat shock protein 70kD (HSP70), C-terminal subdomain"/>
    <property type="match status" value="1"/>
</dbReference>
<dbReference type="AlphaFoldDB" id="A0AAV1CW48"/>
<dbReference type="InterPro" id="IPR013126">
    <property type="entry name" value="Hsp_70_fam"/>
</dbReference>
<dbReference type="Gene3D" id="3.90.640.10">
    <property type="entry name" value="Actin, Chain A, domain 4"/>
    <property type="match status" value="1"/>
</dbReference>
<protein>
    <submittedName>
        <fullName evidence="7">OLC1v1035441C1</fullName>
    </submittedName>
</protein>
<evidence type="ECO:0000256" key="3">
    <source>
        <dbReference type="ARBA" id="ARBA00022840"/>
    </source>
</evidence>
<evidence type="ECO:0000313" key="8">
    <source>
        <dbReference type="Proteomes" id="UP001161247"/>
    </source>
</evidence>
<feature type="compositionally biased region" description="Gly residues" evidence="6">
    <location>
        <begin position="295"/>
        <end position="308"/>
    </location>
</feature>
<organism evidence="7 8">
    <name type="scientific">Oldenlandia corymbosa var. corymbosa</name>
    <dbReference type="NCBI Taxonomy" id="529605"/>
    <lineage>
        <taxon>Eukaryota</taxon>
        <taxon>Viridiplantae</taxon>
        <taxon>Streptophyta</taxon>
        <taxon>Embryophyta</taxon>
        <taxon>Tracheophyta</taxon>
        <taxon>Spermatophyta</taxon>
        <taxon>Magnoliopsida</taxon>
        <taxon>eudicotyledons</taxon>
        <taxon>Gunneridae</taxon>
        <taxon>Pentapetalae</taxon>
        <taxon>asterids</taxon>
        <taxon>lamiids</taxon>
        <taxon>Gentianales</taxon>
        <taxon>Rubiaceae</taxon>
        <taxon>Rubioideae</taxon>
        <taxon>Spermacoceae</taxon>
        <taxon>Hedyotis-Oldenlandia complex</taxon>
        <taxon>Oldenlandia</taxon>
    </lineage>
</organism>
<comment type="similarity">
    <text evidence="1">Belongs to the heat shock protein 70 family.</text>
</comment>